<evidence type="ECO:0000256" key="1">
    <source>
        <dbReference type="ARBA" id="ARBA00022598"/>
    </source>
</evidence>
<dbReference type="PANTHER" id="PTHR43585:SF2">
    <property type="entry name" value="ATP-GRASP ENZYME FSQD"/>
    <property type="match status" value="1"/>
</dbReference>
<reference evidence="6" key="1">
    <citation type="submission" date="2019-02" db="EMBL/GenBank/DDBJ databases">
        <authorList>
            <person name="Gruber-Vodicka R. H."/>
            <person name="Seah K. B. B."/>
        </authorList>
    </citation>
    <scope>NUCLEOTIDE SEQUENCE</scope>
    <source>
        <strain evidence="6">BECK_BZ15</strain>
    </source>
</reference>
<dbReference type="GO" id="GO:0016874">
    <property type="term" value="F:ligase activity"/>
    <property type="evidence" value="ECO:0007669"/>
    <property type="project" value="UniProtKB-KW"/>
</dbReference>
<feature type="domain" description="ATP-grasp" evidence="5">
    <location>
        <begin position="84"/>
        <end position="294"/>
    </location>
</feature>
<sequence length="386" mass="45330">MNYVITGENHTSRLLQGLEGHFGIRLLSEEELRESDIFFAEEDKLYVSSESAFDLVMERMVPGAKRSSSHPPPRLRAIEQLRDKYACRAMMRPLFPDFEFSTSKLSALHEGLFSPGRKYVIKPVKGLFAIGVRTLEEPGDIHRIQEEIGRELAYNRRFFSERVLSGENMIVEEFIEGDEYAVDMFYSNTGRPIITAITRHPTPKRSEYHHVLYYTNREIFQRLHDRFESFFARLNQIMGVHSLPIHAEFKVPEGGEPIPVEFNPLRYGGFGLTDLSYYAHGQCPYFSFFQDEPYDWDGIWADSRHTNKHYAWVLAYKGAGIDTEQVRIKDVHERFRQFIGEKALIEYQGLDYRENPVFAIAYLAEEREERLMRWLEVEFAEFFREE</sequence>
<dbReference type="InterPro" id="IPR052032">
    <property type="entry name" value="ATP-dep_AA_Ligase"/>
</dbReference>
<dbReference type="GO" id="GO:0005524">
    <property type="term" value="F:ATP binding"/>
    <property type="evidence" value="ECO:0007669"/>
    <property type="project" value="UniProtKB-UniRule"/>
</dbReference>
<evidence type="ECO:0000256" key="2">
    <source>
        <dbReference type="ARBA" id="ARBA00022741"/>
    </source>
</evidence>
<dbReference type="PANTHER" id="PTHR43585">
    <property type="entry name" value="FUMIPYRROLE BIOSYNTHESIS PROTEIN C"/>
    <property type="match status" value="1"/>
</dbReference>
<accession>A0A450RYN5</accession>
<dbReference type="Pfam" id="PF13535">
    <property type="entry name" value="ATP-grasp_4"/>
    <property type="match status" value="1"/>
</dbReference>
<dbReference type="Gene3D" id="3.30.470.20">
    <property type="entry name" value="ATP-grasp fold, B domain"/>
    <property type="match status" value="1"/>
</dbReference>
<proteinExistence type="predicted"/>
<dbReference type="SUPFAM" id="SSF56059">
    <property type="entry name" value="Glutathione synthetase ATP-binding domain-like"/>
    <property type="match status" value="1"/>
</dbReference>
<evidence type="ECO:0000256" key="3">
    <source>
        <dbReference type="ARBA" id="ARBA00022840"/>
    </source>
</evidence>
<keyword evidence="2 4" id="KW-0547">Nucleotide-binding</keyword>
<keyword evidence="3 4" id="KW-0067">ATP-binding</keyword>
<dbReference type="AlphaFoldDB" id="A0A450RYN5"/>
<dbReference type="EMBL" id="CAADEW010000006">
    <property type="protein sequence ID" value="VFJ44312.1"/>
    <property type="molecule type" value="Genomic_DNA"/>
</dbReference>
<evidence type="ECO:0000259" key="5">
    <source>
        <dbReference type="PROSITE" id="PS50975"/>
    </source>
</evidence>
<keyword evidence="1" id="KW-0436">Ligase</keyword>
<dbReference type="PROSITE" id="PS50975">
    <property type="entry name" value="ATP_GRASP"/>
    <property type="match status" value="1"/>
</dbReference>
<organism evidence="6">
    <name type="scientific">Candidatus Kentrum sp. FW</name>
    <dbReference type="NCBI Taxonomy" id="2126338"/>
    <lineage>
        <taxon>Bacteria</taxon>
        <taxon>Pseudomonadati</taxon>
        <taxon>Pseudomonadota</taxon>
        <taxon>Gammaproteobacteria</taxon>
        <taxon>Candidatus Kentrum</taxon>
    </lineage>
</organism>
<protein>
    <submittedName>
        <fullName evidence="6">ATP-grasp domain-containing protein</fullName>
    </submittedName>
</protein>
<gene>
    <name evidence="6" type="ORF">BECKFW1821A_GA0114235_100643</name>
</gene>
<dbReference type="InterPro" id="IPR011761">
    <property type="entry name" value="ATP-grasp"/>
</dbReference>
<dbReference type="GO" id="GO:0046872">
    <property type="term" value="F:metal ion binding"/>
    <property type="evidence" value="ECO:0007669"/>
    <property type="project" value="InterPro"/>
</dbReference>
<evidence type="ECO:0000313" key="6">
    <source>
        <dbReference type="EMBL" id="VFJ44312.1"/>
    </source>
</evidence>
<name>A0A450RYN5_9GAMM</name>
<evidence type="ECO:0000256" key="4">
    <source>
        <dbReference type="PROSITE-ProRule" id="PRU00409"/>
    </source>
</evidence>